<dbReference type="Proteomes" id="UP001289374">
    <property type="component" value="Unassembled WGS sequence"/>
</dbReference>
<dbReference type="Pfam" id="PF00078">
    <property type="entry name" value="RVT_1"/>
    <property type="match status" value="1"/>
</dbReference>
<reference evidence="3" key="1">
    <citation type="submission" date="2020-06" db="EMBL/GenBank/DDBJ databases">
        <authorList>
            <person name="Li T."/>
            <person name="Hu X."/>
            <person name="Zhang T."/>
            <person name="Song X."/>
            <person name="Zhang H."/>
            <person name="Dai N."/>
            <person name="Sheng W."/>
            <person name="Hou X."/>
            <person name="Wei L."/>
        </authorList>
    </citation>
    <scope>NUCLEOTIDE SEQUENCE</scope>
    <source>
        <strain evidence="3">K16</strain>
        <tissue evidence="3">Leaf</tissue>
    </source>
</reference>
<evidence type="ECO:0000259" key="2">
    <source>
        <dbReference type="Pfam" id="PF13966"/>
    </source>
</evidence>
<dbReference type="Pfam" id="PF13966">
    <property type="entry name" value="zf-RVT"/>
    <property type="match status" value="2"/>
</dbReference>
<dbReference type="InterPro" id="IPR026960">
    <property type="entry name" value="RVT-Znf"/>
</dbReference>
<comment type="caution">
    <text evidence="3">The sequence shown here is derived from an EMBL/GenBank/DDBJ whole genome shotgun (WGS) entry which is preliminary data.</text>
</comment>
<dbReference type="PANTHER" id="PTHR33116">
    <property type="entry name" value="REVERSE TRANSCRIPTASE ZINC-BINDING DOMAIN-CONTAINING PROTEIN-RELATED-RELATED"/>
    <property type="match status" value="1"/>
</dbReference>
<dbReference type="PANTHER" id="PTHR33116:SF76">
    <property type="entry name" value="DUF4283 DOMAIN-CONTAINING PROTEIN"/>
    <property type="match status" value="1"/>
</dbReference>
<proteinExistence type="predicted"/>
<dbReference type="InterPro" id="IPR000477">
    <property type="entry name" value="RT_dom"/>
</dbReference>
<evidence type="ECO:0000313" key="3">
    <source>
        <dbReference type="EMBL" id="KAK4384286.1"/>
    </source>
</evidence>
<dbReference type="CDD" id="cd01650">
    <property type="entry name" value="RT_nLTR_like"/>
    <property type="match status" value="1"/>
</dbReference>
<organism evidence="3 4">
    <name type="scientific">Sesamum angolense</name>
    <dbReference type="NCBI Taxonomy" id="2727404"/>
    <lineage>
        <taxon>Eukaryota</taxon>
        <taxon>Viridiplantae</taxon>
        <taxon>Streptophyta</taxon>
        <taxon>Embryophyta</taxon>
        <taxon>Tracheophyta</taxon>
        <taxon>Spermatophyta</taxon>
        <taxon>Magnoliopsida</taxon>
        <taxon>eudicotyledons</taxon>
        <taxon>Gunneridae</taxon>
        <taxon>Pentapetalae</taxon>
        <taxon>asterids</taxon>
        <taxon>lamiids</taxon>
        <taxon>Lamiales</taxon>
        <taxon>Pedaliaceae</taxon>
        <taxon>Sesamum</taxon>
    </lineage>
</organism>
<feature type="domain" description="Reverse transcriptase zinc-binding" evidence="2">
    <location>
        <begin position="446"/>
        <end position="527"/>
    </location>
</feature>
<feature type="domain" description="Reverse transcriptase" evidence="1">
    <location>
        <begin position="718"/>
        <end position="846"/>
    </location>
</feature>
<protein>
    <submittedName>
        <fullName evidence="3">Transposon TX1 uncharacterized protein</fullName>
    </submittedName>
</protein>
<keyword evidence="4" id="KW-1185">Reference proteome</keyword>
<gene>
    <name evidence="3" type="ORF">Sango_3075500</name>
</gene>
<sequence>MYDTVCKLKLLKPVFRQQKRLKGNLTENVRQAKHFLDKAQACQITLAEMAIKVLKSSSNLLGGPSLQRRIDLEFLRHELKHTITPAEASLLVTPVTLSEVKEAFFAIDVESAPGPDGYTSAFFRNAWPVIGHAMFQAVGEFFRTGKMLKQINTTLISLIPKIQIKEAADFQYHWKWLKVNPAKSQIIFSRAVQQERQQILDYLGFQEGSLPVKYLGWNNQTLSYAGRLQLIKSVLTTLHTYWASAFILPKGVLKTLEKKMRQFLWHGSVGSRNAKVAWAWISKPKEEGGLGIRSLTTTNQALMLKQLWRILQNDGTSIWVDWIQRYRLRNSTIWTFNGALGSWGWKKMLKLRHLFQRGVIYKIGDGFLYLWQDAWDERGPLCLIFPRGPEVTGLPLTSSLSSVIQNNQWCWPASTDTDIIGITSHLPPLQSSAADCISWRSSSGDFTFQAAVSLIQPTTPRVSWYVLLQGNFKIPRHGFILWMAILGKLSTMDKPWVPRAENGCVLCGGLFDETHDHLFFKCSYSKRCLSILSRKIRFQWPFLEWQTGLIWASKRWRGPHLINAAFRATLAALVYHLWAERNNRKFSATSTSAEYITSRVLDDIRMRILAADCPPSLQSLNLYRIWHLTRHILTEDEARAIIRPVTTEEVKIAFFDIEEDKAPGPDGFSSGFFKAAWPVVGEEVSSAIIDFFKTGCLLKQLNATLLTLIPKVRTPHSVAEFRPISCCNVIYKVITKILVSRIRESLDLLISPSQNAFVPGRLISDNVLLAQELFSGYNQCRLPPRCALKVDLRKAYDTVEWDFLIATLQMFGFPATFIRWIEECVTSAHYSVVVNGGDGEFRYHWRCQDLKLFQLSFADDLILLWFQEGLLPLRYLGLPLISARLSITDCQPLLQKIDSRIKGWEGVQISFAGRVQLIKSVLISFEVYWAMAFILPKGIIKEMIKRLRTFLWKGTSAYGYPKVAWEAVCRPIDEGGLGIKDILALNRALMSKHLWAVIKQDRTSIWVDWIIQIRLRDCSIWTAKENKGAWGWRKMLSLRNSLMSHIHYRVGSGESVSLWHDPWHPLGPLISRFPRGPQMTRIGPLDKLSAVIKDGQWNWPFITDIACLEITHMLPPILEGPDRIIWKSKDGSFNTSIAYDLFHPPGPKVLWSSILMGPFKIPKNCFILWLAIMGRLSTMDKPWLHHIGGTCIMCQDGVPETHDHLFFSCSFSRRCFTIIRQQITFPWPHRDWQHGIQWASFRWRGKHVVNAAYRSLLASIVYHIWQERNARRFQQRSRPPSIVGRLVVEEIRQRIISVQLRHSISSLGLYRLWKIPWPVEGFSI</sequence>
<name>A0AAE1TA48_9LAMI</name>
<reference evidence="3" key="2">
    <citation type="journal article" date="2024" name="Plant">
        <title>Genomic evolution and insights into agronomic trait innovations of Sesamum species.</title>
        <authorList>
            <person name="Miao H."/>
            <person name="Wang L."/>
            <person name="Qu L."/>
            <person name="Liu H."/>
            <person name="Sun Y."/>
            <person name="Le M."/>
            <person name="Wang Q."/>
            <person name="Wei S."/>
            <person name="Zheng Y."/>
            <person name="Lin W."/>
            <person name="Duan Y."/>
            <person name="Cao H."/>
            <person name="Xiong S."/>
            <person name="Wang X."/>
            <person name="Wei L."/>
            <person name="Li C."/>
            <person name="Ma Q."/>
            <person name="Ju M."/>
            <person name="Zhao R."/>
            <person name="Li G."/>
            <person name="Mu C."/>
            <person name="Tian Q."/>
            <person name="Mei H."/>
            <person name="Zhang T."/>
            <person name="Gao T."/>
            <person name="Zhang H."/>
        </authorList>
    </citation>
    <scope>NUCLEOTIDE SEQUENCE</scope>
    <source>
        <strain evidence="3">K16</strain>
    </source>
</reference>
<evidence type="ECO:0000259" key="1">
    <source>
        <dbReference type="Pfam" id="PF00078"/>
    </source>
</evidence>
<dbReference type="InterPro" id="IPR043502">
    <property type="entry name" value="DNA/RNA_pol_sf"/>
</dbReference>
<accession>A0AAE1TA48</accession>
<feature type="domain" description="Reverse transcriptase zinc-binding" evidence="2">
    <location>
        <begin position="1133"/>
        <end position="1214"/>
    </location>
</feature>
<evidence type="ECO:0000313" key="4">
    <source>
        <dbReference type="Proteomes" id="UP001289374"/>
    </source>
</evidence>
<dbReference type="EMBL" id="JACGWL010000219">
    <property type="protein sequence ID" value="KAK4384286.1"/>
    <property type="molecule type" value="Genomic_DNA"/>
</dbReference>
<dbReference type="SUPFAM" id="SSF56672">
    <property type="entry name" value="DNA/RNA polymerases"/>
    <property type="match status" value="1"/>
</dbReference>